<dbReference type="AlphaFoldDB" id="A0A0H2VEN1"/>
<evidence type="ECO:0000313" key="2">
    <source>
        <dbReference type="Proteomes" id="UP000001411"/>
    </source>
</evidence>
<accession>A0A0H2VEN1</accession>
<name>A0A0H2VEN1_STAES</name>
<dbReference type="EMBL" id="AE015929">
    <property type="protein sequence ID" value="AAO03719.1"/>
    <property type="molecule type" value="Genomic_DNA"/>
</dbReference>
<protein>
    <submittedName>
        <fullName evidence="1">Uncharacterized protein</fullName>
    </submittedName>
</protein>
<dbReference type="HOGENOM" id="CLU_3189269_0_0_9"/>
<dbReference type="Proteomes" id="UP000001411">
    <property type="component" value="Chromosome"/>
</dbReference>
<proteinExistence type="predicted"/>
<gene>
    <name evidence="1" type="ordered locus">SE_0122</name>
</gene>
<organism evidence="1 2">
    <name type="scientific">Staphylococcus epidermidis (strain ATCC 12228 / FDA PCI 1200)</name>
    <dbReference type="NCBI Taxonomy" id="176280"/>
    <lineage>
        <taxon>Bacteria</taxon>
        <taxon>Bacillati</taxon>
        <taxon>Bacillota</taxon>
        <taxon>Bacilli</taxon>
        <taxon>Bacillales</taxon>
        <taxon>Staphylococcaceae</taxon>
        <taxon>Staphylococcus</taxon>
    </lineage>
</organism>
<dbReference type="KEGG" id="sep:SE_0122"/>
<sequence length="46" mass="5466">MIIVIIITTTGILRFVPGDFLLFEFKLTYTKHFSTILYHFIWVSND</sequence>
<evidence type="ECO:0000313" key="1">
    <source>
        <dbReference type="EMBL" id="AAO03719.1"/>
    </source>
</evidence>
<reference evidence="1 2" key="1">
    <citation type="journal article" date="2003" name="Mol. Microbiol.">
        <title>Genome-based analysis of virulence genes in a non-biofilm-forming Staphylococcus epidermidis strain (ATCC 12228).</title>
        <authorList>
            <person name="Zhang Y.Q."/>
            <person name="Ren S.X."/>
            <person name="Li H.L."/>
            <person name="Wang Y.X."/>
            <person name="Fu G."/>
            <person name="Yang J."/>
            <person name="Qin Z.Q."/>
            <person name="Miao Y.G."/>
            <person name="Wang W.Y."/>
            <person name="Chen R.S."/>
            <person name="Shen Y."/>
            <person name="Chen Z."/>
            <person name="Yuan Z.H."/>
            <person name="Zhao G.P."/>
            <person name="Qu D."/>
            <person name="Danchin A."/>
            <person name="Wen Y.M."/>
        </authorList>
    </citation>
    <scope>NUCLEOTIDE SEQUENCE [LARGE SCALE GENOMIC DNA]</scope>
    <source>
        <strain evidence="2">ATCC 12228 / FDA PCI 1200</strain>
    </source>
</reference>